<keyword evidence="3" id="KW-1185">Reference proteome</keyword>
<name>A0ABZ0Z0U0_9CAUD</name>
<organism evidence="2 3">
    <name type="scientific">phage Lak_Megaphage_RVC_JS4_GC31</name>
    <dbReference type="NCBI Taxonomy" id="3109228"/>
    <lineage>
        <taxon>Viruses</taxon>
        <taxon>Duplodnaviria</taxon>
        <taxon>Heunggongvirae</taxon>
        <taxon>Uroviricota</taxon>
        <taxon>Caudoviricetes</taxon>
        <taxon>Caudoviricetes code 15 clade</taxon>
    </lineage>
</organism>
<accession>A0ABZ0Z0U0</accession>
<dbReference type="Proteomes" id="UP001349343">
    <property type="component" value="Segment"/>
</dbReference>
<evidence type="ECO:0000313" key="2">
    <source>
        <dbReference type="EMBL" id="WQJ52807.1"/>
    </source>
</evidence>
<protein>
    <submittedName>
        <fullName evidence="2">Uncharacterized protein</fullName>
    </submittedName>
</protein>
<sequence>MSNAINITIYDDSEQQQIVNELKFSSGIIVTDEMQAGAPKIVTTMQDIKSSNYGIVDVGLSQFDDSLSLENKISECQNRINIYTQELADAEKFLQSYNTEYNRLSAEIESNKDELAYGNAAGTLTQSDQNSLRAQIQKLETQRGELEDKKTVYTNRKTTHPSLIEKYNSFLNDLKTYGEQKPVQTVESLGKQEDKEDIALDNIDINQAPGMALSRDVINAVSQYLEATVQSLIAGGAANIMNNIGINQENLQFAQQILNLMDSSIFKIESILKFIPTNIHMVPSPKVAMSSICTSLKDMYEAMYTAVEQKYYETINDAITNLPSMQEILKDSQEALLNIAYNMIDEQCVKYTGMHLVELYFLCRKYIALYKEWKQRRKEKKQMGEEGYIGEISIEYDDESVKKQLMEELANASDLIYNAFFIIQIRDAIDQIRDLIRQFNNIDLTVLADGIDSLDDLINLLDEIGLNDNSAVLTLDQAIKSGINSFQNNLNGLTAQLAAQGIASGINIIQAANISVNVDVRQAFSFSVDLDKLELTLTINEDPTVKKVRKNIMSALSNAKNNQDEKIFSANDVLIIMNAIDKGYNEKKDQKIDVSNSTFVIHFTIDGFNLPSTIPYDVYKEVEKTIQQIELKKQQEREDALSNFELGVVTEEYTADPNEAVRRPTIQLVHELFAILQEVFPLMKIFAELVSNYKINKAKVETHAQGNIFGMVKVLAKLNNLLKKCNKNDKNFYTIRSLQTYNYVTENIKHHDNDSPELNLSLEETRTLQLYLKARSLNYSSIDLKKETLVYIDYDSLDDQRKEMQDALDKANGYFGEDSSLFVDYPEPRYEDGTILGLDKVEEAGDEVYYSDSSLSIYGSQIMYCYSRNYDVSI</sequence>
<evidence type="ECO:0000313" key="3">
    <source>
        <dbReference type="Proteomes" id="UP001349343"/>
    </source>
</evidence>
<reference evidence="2 3" key="1">
    <citation type="submission" date="2023-11" db="EMBL/GenBank/DDBJ databases">
        <authorList>
            <person name="Cook R."/>
            <person name="Crisci M."/>
            <person name="Pye H."/>
            <person name="Adriaenssens E."/>
            <person name="Santini J."/>
        </authorList>
    </citation>
    <scope>NUCLEOTIDE SEQUENCE [LARGE SCALE GENOMIC DNA]</scope>
    <source>
        <strain evidence="2">Lak_Megaphage_RVC_JS4_GC31</strain>
    </source>
</reference>
<keyword evidence="1" id="KW-0175">Coiled coil</keyword>
<dbReference type="EMBL" id="OR769222">
    <property type="protein sequence ID" value="WQJ52807.1"/>
    <property type="molecule type" value="Genomic_DNA"/>
</dbReference>
<proteinExistence type="predicted"/>
<feature type="coiled-coil region" evidence="1">
    <location>
        <begin position="66"/>
        <end position="156"/>
    </location>
</feature>
<evidence type="ECO:0000256" key="1">
    <source>
        <dbReference type="SAM" id="Coils"/>
    </source>
</evidence>